<dbReference type="OrthoDB" id="6146321at2759"/>
<dbReference type="EMBL" id="BDGG01000001">
    <property type="protein sequence ID" value="GAU90325.1"/>
    <property type="molecule type" value="Genomic_DNA"/>
</dbReference>
<dbReference type="Pfam" id="PF05225">
    <property type="entry name" value="HTH_psq"/>
    <property type="match status" value="1"/>
</dbReference>
<proteinExistence type="predicted"/>
<dbReference type="SUPFAM" id="SSF46689">
    <property type="entry name" value="Homeodomain-like"/>
    <property type="match status" value="1"/>
</dbReference>
<evidence type="ECO:0000256" key="2">
    <source>
        <dbReference type="SAM" id="MobiDB-lite"/>
    </source>
</evidence>
<sequence length="303" mass="34004">MPILTRYCSGWGIFVAKIGRWPRPGSRRKQSAARLSQPDRAASKNRRKYTEESLRDAVRAVANGMTVRKASLTFGVPCMTIDSYGRSPMAQKQGRPTKLDKTEEALLVNMIKHDLRFHGRNGLWQSHVNNAQLFKLCRDSGKDIKFICPPAGQTDKLQPLDNCASGCMDVKWNNYTASRRLDPTFEMTRNFSAEHLALLCTQETSRLSSDFETSLRSGFKNTGIFPFSPETVRATATKEVVAQGALALPGLTKGSSPMKDVACDRGTKSRPTGFKSRKVLYFFDIFAQHVTWYVKNTPVLRQL</sequence>
<comment type="caution">
    <text evidence="4">The sequence shown here is derived from an EMBL/GenBank/DDBJ whole genome shotgun (WGS) entry which is preliminary data.</text>
</comment>
<dbReference type="GO" id="GO:0005634">
    <property type="term" value="C:nucleus"/>
    <property type="evidence" value="ECO:0007669"/>
    <property type="project" value="UniProtKB-SubCell"/>
</dbReference>
<comment type="subcellular location">
    <subcellularLocation>
        <location evidence="1">Nucleus</location>
    </subcellularLocation>
</comment>
<evidence type="ECO:0000259" key="3">
    <source>
        <dbReference type="Pfam" id="PF05225"/>
    </source>
</evidence>
<name>A0A1D1UPK7_RAMVA</name>
<organism evidence="4 5">
    <name type="scientific">Ramazzottius varieornatus</name>
    <name type="common">Water bear</name>
    <name type="synonym">Tardigrade</name>
    <dbReference type="NCBI Taxonomy" id="947166"/>
    <lineage>
        <taxon>Eukaryota</taxon>
        <taxon>Metazoa</taxon>
        <taxon>Ecdysozoa</taxon>
        <taxon>Tardigrada</taxon>
        <taxon>Eutardigrada</taxon>
        <taxon>Parachela</taxon>
        <taxon>Hypsibioidea</taxon>
        <taxon>Ramazzottiidae</taxon>
        <taxon>Ramazzottius</taxon>
    </lineage>
</organism>
<dbReference type="Proteomes" id="UP000186922">
    <property type="component" value="Unassembled WGS sequence"/>
</dbReference>
<keyword evidence="5" id="KW-1185">Reference proteome</keyword>
<gene>
    <name evidence="4" type="primary">RvY_02756-1</name>
    <name evidence="4" type="synonym">RvY_02756.1</name>
    <name evidence="4" type="ORF">RvY_02756</name>
</gene>
<evidence type="ECO:0000313" key="4">
    <source>
        <dbReference type="EMBL" id="GAU90325.1"/>
    </source>
</evidence>
<dbReference type="InterPro" id="IPR007889">
    <property type="entry name" value="HTH_Psq"/>
</dbReference>
<reference evidence="4 5" key="1">
    <citation type="journal article" date="2016" name="Nat. Commun.">
        <title>Extremotolerant tardigrade genome and improved radiotolerance of human cultured cells by tardigrade-unique protein.</title>
        <authorList>
            <person name="Hashimoto T."/>
            <person name="Horikawa D.D."/>
            <person name="Saito Y."/>
            <person name="Kuwahara H."/>
            <person name="Kozuka-Hata H."/>
            <person name="Shin-I T."/>
            <person name="Minakuchi Y."/>
            <person name="Ohishi K."/>
            <person name="Motoyama A."/>
            <person name="Aizu T."/>
            <person name="Enomoto A."/>
            <person name="Kondo K."/>
            <person name="Tanaka S."/>
            <person name="Hara Y."/>
            <person name="Koshikawa S."/>
            <person name="Sagara H."/>
            <person name="Miura T."/>
            <person name="Yokobori S."/>
            <person name="Miyagawa K."/>
            <person name="Suzuki Y."/>
            <person name="Kubo T."/>
            <person name="Oyama M."/>
            <person name="Kohara Y."/>
            <person name="Fujiyama A."/>
            <person name="Arakawa K."/>
            <person name="Katayama T."/>
            <person name="Toyoda A."/>
            <person name="Kunieda T."/>
        </authorList>
    </citation>
    <scope>NUCLEOTIDE SEQUENCE [LARGE SCALE GENOMIC DNA]</scope>
    <source>
        <strain evidence="4 5">YOKOZUNA-1</strain>
    </source>
</reference>
<dbReference type="GO" id="GO:0003677">
    <property type="term" value="F:DNA binding"/>
    <property type="evidence" value="ECO:0007669"/>
    <property type="project" value="InterPro"/>
</dbReference>
<feature type="region of interest" description="Disordered" evidence="2">
    <location>
        <begin position="23"/>
        <end position="49"/>
    </location>
</feature>
<feature type="domain" description="HTH psq-type" evidence="3">
    <location>
        <begin position="50"/>
        <end position="84"/>
    </location>
</feature>
<dbReference type="AlphaFoldDB" id="A0A1D1UPK7"/>
<evidence type="ECO:0000256" key="1">
    <source>
        <dbReference type="ARBA" id="ARBA00004123"/>
    </source>
</evidence>
<protein>
    <recommendedName>
        <fullName evidence="3">HTH psq-type domain-containing protein</fullName>
    </recommendedName>
</protein>
<dbReference type="InterPro" id="IPR009057">
    <property type="entry name" value="Homeodomain-like_sf"/>
</dbReference>
<evidence type="ECO:0000313" key="5">
    <source>
        <dbReference type="Proteomes" id="UP000186922"/>
    </source>
</evidence>
<accession>A0A1D1UPK7</accession>
<dbReference type="Gene3D" id="1.10.10.60">
    <property type="entry name" value="Homeodomain-like"/>
    <property type="match status" value="1"/>
</dbReference>